<feature type="domain" description="Integrase catalytic" evidence="2">
    <location>
        <begin position="126"/>
        <end position="232"/>
    </location>
</feature>
<dbReference type="Proteomes" id="UP001497623">
    <property type="component" value="Unassembled WGS sequence"/>
</dbReference>
<dbReference type="Gene3D" id="1.10.340.70">
    <property type="match status" value="1"/>
</dbReference>
<comment type="caution">
    <text evidence="3">The sequence shown here is derived from an EMBL/GenBank/DDBJ whole genome shotgun (WGS) entry which is preliminary data.</text>
</comment>
<dbReference type="PANTHER" id="PTHR37984">
    <property type="entry name" value="PROTEIN CBG26694"/>
    <property type="match status" value="1"/>
</dbReference>
<dbReference type="InterPro" id="IPR036397">
    <property type="entry name" value="RNaseH_sf"/>
</dbReference>
<dbReference type="GO" id="GO:0003964">
    <property type="term" value="F:RNA-directed DNA polymerase activity"/>
    <property type="evidence" value="ECO:0007669"/>
    <property type="project" value="UniProtKB-EC"/>
</dbReference>
<evidence type="ECO:0000313" key="4">
    <source>
        <dbReference type="Proteomes" id="UP001497623"/>
    </source>
</evidence>
<organism evidence="3 4">
    <name type="scientific">Meganyctiphanes norvegica</name>
    <name type="common">Northern krill</name>
    <name type="synonym">Thysanopoda norvegica</name>
    <dbReference type="NCBI Taxonomy" id="48144"/>
    <lineage>
        <taxon>Eukaryota</taxon>
        <taxon>Metazoa</taxon>
        <taxon>Ecdysozoa</taxon>
        <taxon>Arthropoda</taxon>
        <taxon>Crustacea</taxon>
        <taxon>Multicrustacea</taxon>
        <taxon>Malacostraca</taxon>
        <taxon>Eumalacostraca</taxon>
        <taxon>Eucarida</taxon>
        <taxon>Euphausiacea</taxon>
        <taxon>Euphausiidae</taxon>
        <taxon>Meganyctiphanes</taxon>
    </lineage>
</organism>
<sequence length="271" mass="30177">MHGLPLTATDIAKAMRKDPVYGQLLLAVKSGVYDRQEKLFKPYLQVIDSLTAEADCLHYGNIVVVPSRQQNKLLFELHHTHIGIVNMKTLAKKYDWWPSLDKDIESVVASCVGCSKFTDKSPMAPLIQKPWATWPMERLHVDVVDYKGVKLLLVIDAFTKFMWTYLFGRAPSTTQILRVLHSLFAGYGIPNFLVSPDNSLFISQEFSEDISSWCINHVKQPLNHLASNGIAKLAASIVTSSKDGCFCCNATSSSSSNKCVILVSGYSFSII</sequence>
<proteinExistence type="predicted"/>
<evidence type="ECO:0000313" key="3">
    <source>
        <dbReference type="EMBL" id="CAL4097523.1"/>
    </source>
</evidence>
<accession>A0AAV2QWD0</accession>
<dbReference type="EMBL" id="CAXKWB010010308">
    <property type="protein sequence ID" value="CAL4097523.1"/>
    <property type="molecule type" value="Genomic_DNA"/>
</dbReference>
<reference evidence="3 4" key="1">
    <citation type="submission" date="2024-05" db="EMBL/GenBank/DDBJ databases">
        <authorList>
            <person name="Wallberg A."/>
        </authorList>
    </citation>
    <scope>NUCLEOTIDE SEQUENCE [LARGE SCALE GENOMIC DNA]</scope>
</reference>
<evidence type="ECO:0000256" key="1">
    <source>
        <dbReference type="ARBA" id="ARBA00012493"/>
    </source>
</evidence>
<dbReference type="GO" id="GO:0003676">
    <property type="term" value="F:nucleic acid binding"/>
    <property type="evidence" value="ECO:0007669"/>
    <property type="project" value="InterPro"/>
</dbReference>
<dbReference type="PANTHER" id="PTHR37984:SF5">
    <property type="entry name" value="PROTEIN NYNRIN-LIKE"/>
    <property type="match status" value="1"/>
</dbReference>
<dbReference type="InterPro" id="IPR001584">
    <property type="entry name" value="Integrase_cat-core"/>
</dbReference>
<dbReference type="Pfam" id="PF17921">
    <property type="entry name" value="Integrase_H2C2"/>
    <property type="match status" value="1"/>
</dbReference>
<dbReference type="InterPro" id="IPR041588">
    <property type="entry name" value="Integrase_H2C2"/>
</dbReference>
<dbReference type="GO" id="GO:0015074">
    <property type="term" value="P:DNA integration"/>
    <property type="evidence" value="ECO:0007669"/>
    <property type="project" value="InterPro"/>
</dbReference>
<evidence type="ECO:0000259" key="2">
    <source>
        <dbReference type="PROSITE" id="PS50994"/>
    </source>
</evidence>
<dbReference type="SUPFAM" id="SSF53098">
    <property type="entry name" value="Ribonuclease H-like"/>
    <property type="match status" value="1"/>
</dbReference>
<dbReference type="InterPro" id="IPR050951">
    <property type="entry name" value="Retrovirus_Pol_polyprotein"/>
</dbReference>
<protein>
    <recommendedName>
        <fullName evidence="1">RNA-directed DNA polymerase</fullName>
        <ecNumber evidence="1">2.7.7.49</ecNumber>
    </recommendedName>
</protein>
<gene>
    <name evidence="3" type="ORF">MNOR_LOCUS16009</name>
</gene>
<name>A0AAV2QWD0_MEGNR</name>
<dbReference type="Gene3D" id="3.30.420.10">
    <property type="entry name" value="Ribonuclease H-like superfamily/Ribonuclease H"/>
    <property type="match status" value="1"/>
</dbReference>
<dbReference type="PROSITE" id="PS50994">
    <property type="entry name" value="INTEGRASE"/>
    <property type="match status" value="1"/>
</dbReference>
<dbReference type="InterPro" id="IPR012337">
    <property type="entry name" value="RNaseH-like_sf"/>
</dbReference>
<keyword evidence="4" id="KW-1185">Reference proteome</keyword>
<dbReference type="EC" id="2.7.7.49" evidence="1"/>
<dbReference type="AlphaFoldDB" id="A0AAV2QWD0"/>